<reference evidence="2" key="1">
    <citation type="journal article" date="2019" name="Int. J. Syst. Evol. Microbiol.">
        <title>The Global Catalogue of Microorganisms (GCM) 10K type strain sequencing project: providing services to taxonomists for standard genome sequencing and annotation.</title>
        <authorList>
            <consortium name="The Broad Institute Genomics Platform"/>
            <consortium name="The Broad Institute Genome Sequencing Center for Infectious Disease"/>
            <person name="Wu L."/>
            <person name="Ma J."/>
        </authorList>
    </citation>
    <scope>NUCLEOTIDE SEQUENCE [LARGE SCALE GENOMIC DNA]</scope>
    <source>
        <strain evidence="2">CGMCC 1.15103</strain>
    </source>
</reference>
<organism evidence="1 2">
    <name type="scientific">Paraburkholderia caffeinilytica</name>
    <dbReference type="NCBI Taxonomy" id="1761016"/>
    <lineage>
        <taxon>Bacteria</taxon>
        <taxon>Pseudomonadati</taxon>
        <taxon>Pseudomonadota</taxon>
        <taxon>Betaproteobacteria</taxon>
        <taxon>Burkholderiales</taxon>
        <taxon>Burkholderiaceae</taxon>
        <taxon>Paraburkholderia</taxon>
    </lineage>
</organism>
<proteinExistence type="predicted"/>
<dbReference type="EMBL" id="BMHL01000002">
    <property type="protein sequence ID" value="GGC29216.1"/>
    <property type="molecule type" value="Genomic_DNA"/>
</dbReference>
<dbReference type="Proteomes" id="UP000602004">
    <property type="component" value="Unassembled WGS sequence"/>
</dbReference>
<gene>
    <name evidence="1" type="ORF">GCM10011400_14910</name>
</gene>
<name>A0ABQ1LWF1_9BURK</name>
<sequence>MRDCHEVRAQVTRECGDDHPGKDLSRNGVEESFLALDVVVEGLRVYPKPACDRAQAHGFDTLGIDDLDSGLHDRIPG</sequence>
<protein>
    <submittedName>
        <fullName evidence="1">Uncharacterized protein</fullName>
    </submittedName>
</protein>
<evidence type="ECO:0000313" key="1">
    <source>
        <dbReference type="EMBL" id="GGC29216.1"/>
    </source>
</evidence>
<accession>A0ABQ1LWF1</accession>
<evidence type="ECO:0000313" key="2">
    <source>
        <dbReference type="Proteomes" id="UP000602004"/>
    </source>
</evidence>
<keyword evidence="2" id="KW-1185">Reference proteome</keyword>
<comment type="caution">
    <text evidence="1">The sequence shown here is derived from an EMBL/GenBank/DDBJ whole genome shotgun (WGS) entry which is preliminary data.</text>
</comment>